<keyword evidence="2" id="KW-1185">Reference proteome</keyword>
<comment type="caution">
    <text evidence="1">The sequence shown here is derived from an EMBL/GenBank/DDBJ whole genome shotgun (WGS) entry which is preliminary data.</text>
</comment>
<protein>
    <submittedName>
        <fullName evidence="1">CHR12 protein</fullName>
    </submittedName>
</protein>
<reference evidence="1" key="1">
    <citation type="submission" date="2021-02" db="EMBL/GenBank/DDBJ databases">
        <authorList>
            <person name="Dougan E. K."/>
            <person name="Rhodes N."/>
            <person name="Thang M."/>
            <person name="Chan C."/>
        </authorList>
    </citation>
    <scope>NUCLEOTIDE SEQUENCE</scope>
</reference>
<dbReference type="EMBL" id="CAJNDS010002304">
    <property type="protein sequence ID" value="CAE7422361.1"/>
    <property type="molecule type" value="Genomic_DNA"/>
</dbReference>
<evidence type="ECO:0000313" key="2">
    <source>
        <dbReference type="Proteomes" id="UP000604046"/>
    </source>
</evidence>
<evidence type="ECO:0000313" key="1">
    <source>
        <dbReference type="EMBL" id="CAE7422361.1"/>
    </source>
</evidence>
<sequence>MEGYLAADRYSKYVERLDPMDAAMVRSVSAVEKDWSGQIVLYHTTSPYIFFLAWLLNGLLHERPVAYDLRQPTSDTGYAMVNVTFRAVKASAQFPSTPPSNFQLDNKYAAGFSEANLSAHHIANVTDFLHRAQDLGALSSMTFDHLVGVRERLLSTNPNLFGNCDYSPGECSWDGRLTWTSWAPNFGAASNFLDSRMGEIFELMSSASDVQRKAEAQLDVVGCVLASQQAVKSHQNCSQVLAEAHRHFTSSLAESIQSVASNKNDKKCFNRWLSWDDMAGDVPTSCSRAMLLQMRLDPNTAAQWAYLSRKFGLPLKGPGAPGDFVKDYTSIKNTVEGDSIQARVLLSRSFMESDLQIAIHHPMISDASLMEVVAAMANEIRQLLSTGELRTL</sequence>
<accession>A0A812R6I6</accession>
<gene>
    <name evidence="1" type="primary">CHR12</name>
    <name evidence="1" type="ORF">SNAT2548_LOCUS22967</name>
</gene>
<dbReference type="Proteomes" id="UP000604046">
    <property type="component" value="Unassembled WGS sequence"/>
</dbReference>
<name>A0A812R6I6_9DINO</name>
<organism evidence="1 2">
    <name type="scientific">Symbiodinium natans</name>
    <dbReference type="NCBI Taxonomy" id="878477"/>
    <lineage>
        <taxon>Eukaryota</taxon>
        <taxon>Sar</taxon>
        <taxon>Alveolata</taxon>
        <taxon>Dinophyceae</taxon>
        <taxon>Suessiales</taxon>
        <taxon>Symbiodiniaceae</taxon>
        <taxon>Symbiodinium</taxon>
    </lineage>
</organism>
<dbReference type="OrthoDB" id="10428917at2759"/>
<proteinExistence type="predicted"/>
<dbReference type="AlphaFoldDB" id="A0A812R6I6"/>